<feature type="signal peptide" evidence="1">
    <location>
        <begin position="1"/>
        <end position="16"/>
    </location>
</feature>
<dbReference type="OrthoDB" id="302081at2759"/>
<gene>
    <name evidence="2" type="ORF">PSON_ATCC_30995.1.T1010147</name>
</gene>
<comment type="caution">
    <text evidence="2">The sequence shown here is derived from an EMBL/GenBank/DDBJ whole genome shotgun (WGS) entry which is preliminary data.</text>
</comment>
<feature type="chain" id="PRO_5035925327" description="Lipoprotein" evidence="1">
    <location>
        <begin position="17"/>
        <end position="139"/>
    </location>
</feature>
<accession>A0A8S1QCF5</accession>
<organism evidence="2 3">
    <name type="scientific">Paramecium sonneborni</name>
    <dbReference type="NCBI Taxonomy" id="65129"/>
    <lineage>
        <taxon>Eukaryota</taxon>
        <taxon>Sar</taxon>
        <taxon>Alveolata</taxon>
        <taxon>Ciliophora</taxon>
        <taxon>Intramacronucleata</taxon>
        <taxon>Oligohymenophorea</taxon>
        <taxon>Peniculida</taxon>
        <taxon>Parameciidae</taxon>
        <taxon>Paramecium</taxon>
    </lineage>
</organism>
<reference evidence="2" key="1">
    <citation type="submission" date="2021-01" db="EMBL/GenBank/DDBJ databases">
        <authorList>
            <consortium name="Genoscope - CEA"/>
            <person name="William W."/>
        </authorList>
    </citation>
    <scope>NUCLEOTIDE SEQUENCE</scope>
</reference>
<evidence type="ECO:0000256" key="1">
    <source>
        <dbReference type="SAM" id="SignalP"/>
    </source>
</evidence>
<dbReference type="Proteomes" id="UP000692954">
    <property type="component" value="Unassembled WGS sequence"/>
</dbReference>
<evidence type="ECO:0008006" key="4">
    <source>
        <dbReference type="Google" id="ProtNLM"/>
    </source>
</evidence>
<dbReference type="AlphaFoldDB" id="A0A8S1QCF5"/>
<keyword evidence="1" id="KW-0732">Signal</keyword>
<protein>
    <recommendedName>
        <fullName evidence="4">Lipoprotein</fullName>
    </recommendedName>
</protein>
<sequence>MKNILIISVLITISQACSFLIQKMEIQKQIILIQSECHLKQIKEVETDRIIDITHISEEQVVIDASQISELNDYEFLFKNKQHENQQIKIKIIQNTDQLKLIQEQIHKEGVEKEYQIVVDKLKSDIFWGIVKGFLMLLL</sequence>
<dbReference type="PROSITE" id="PS51257">
    <property type="entry name" value="PROKAR_LIPOPROTEIN"/>
    <property type="match status" value="1"/>
</dbReference>
<name>A0A8S1QCF5_9CILI</name>
<keyword evidence="3" id="KW-1185">Reference proteome</keyword>
<dbReference type="EMBL" id="CAJJDN010000101">
    <property type="protein sequence ID" value="CAD8112724.1"/>
    <property type="molecule type" value="Genomic_DNA"/>
</dbReference>
<evidence type="ECO:0000313" key="3">
    <source>
        <dbReference type="Proteomes" id="UP000692954"/>
    </source>
</evidence>
<proteinExistence type="predicted"/>
<evidence type="ECO:0000313" key="2">
    <source>
        <dbReference type="EMBL" id="CAD8112724.1"/>
    </source>
</evidence>